<accession>A0A8S2BKF7</accession>
<protein>
    <submittedName>
        <fullName evidence="1">Uncharacterized protein</fullName>
    </submittedName>
</protein>
<keyword evidence="2" id="KW-1185">Reference proteome</keyword>
<dbReference type="AlphaFoldDB" id="A0A8S2BKF7"/>
<gene>
    <name evidence="1" type="ORF">PMYSY11_3202</name>
</gene>
<organism evidence="1 2">
    <name type="scientific">Pseudomonas marincola</name>
    <dbReference type="NCBI Taxonomy" id="437900"/>
    <lineage>
        <taxon>Bacteria</taxon>
        <taxon>Pseudomonadati</taxon>
        <taxon>Pseudomonadota</taxon>
        <taxon>Gammaproteobacteria</taxon>
        <taxon>Pseudomonadales</taxon>
        <taxon>Pseudomonadaceae</taxon>
        <taxon>Pseudomonas</taxon>
    </lineage>
</organism>
<dbReference type="KEGG" id="pmao:PMYSY11_3202"/>
<evidence type="ECO:0000313" key="1">
    <source>
        <dbReference type="EMBL" id="CAE6933219.1"/>
    </source>
</evidence>
<dbReference type="Proteomes" id="UP000325451">
    <property type="component" value="Chromosome"/>
</dbReference>
<proteinExistence type="predicted"/>
<name>A0A8S2BKF7_9PSED</name>
<dbReference type="EMBL" id="LR215729">
    <property type="protein sequence ID" value="CAE6933219.1"/>
    <property type="molecule type" value="Genomic_DNA"/>
</dbReference>
<evidence type="ECO:0000313" key="2">
    <source>
        <dbReference type="Proteomes" id="UP000325451"/>
    </source>
</evidence>
<reference evidence="1" key="1">
    <citation type="submission" date="2021-02" db="EMBL/GenBank/DDBJ databases">
        <authorList>
            <consortium name="Genoscope - CEA"/>
            <person name="William W."/>
        </authorList>
    </citation>
    <scope>NUCLEOTIDE SEQUENCE</scope>
    <source>
        <strain evidence="1">YSy11</strain>
    </source>
</reference>
<sequence length="119" mass="13460">MPGDHQRIHVIVAIEVFNDLFQADQRIMIPGVGRRMIDGDQGRVAVFLYSEFVGQVENPRVVRFYCSRHMHPHFCVLAAPAIDGLAQPSLIRRGAGPIIRQPNSTRSRQRHALAIQPIR</sequence>